<dbReference type="EMBL" id="JAKUDN010000001">
    <property type="protein sequence ID" value="MCP8351832.1"/>
    <property type="molecule type" value="Genomic_DNA"/>
</dbReference>
<proteinExistence type="predicted"/>
<dbReference type="PANTHER" id="PTHR21310">
    <property type="entry name" value="AMINOGLYCOSIDE PHOSPHOTRANSFERASE-RELATED-RELATED"/>
    <property type="match status" value="1"/>
</dbReference>
<gene>
    <name evidence="2" type="ORF">MKS91_00785</name>
</gene>
<dbReference type="InterPro" id="IPR011009">
    <property type="entry name" value="Kinase-like_dom_sf"/>
</dbReference>
<feature type="domain" description="Aminoglycoside phosphotransferase" evidence="1">
    <location>
        <begin position="68"/>
        <end position="274"/>
    </location>
</feature>
<evidence type="ECO:0000259" key="1">
    <source>
        <dbReference type="Pfam" id="PF01636"/>
    </source>
</evidence>
<dbReference type="Proteomes" id="UP001320768">
    <property type="component" value="Unassembled WGS sequence"/>
</dbReference>
<sequence>MNQHSDNKDNHTGFKKGWEKKASSLENHDVERIVSAVYPNQYLSYYLPTQGCANILICVKLKTGVIKVLRVYARDAATPEVEKAVLDRVAGVLPVPKISQIMSVDGYQVAECDYIQGERLSDVLLDLPVLDLKRLMHDLGKSLGAISQWGYGKAGIIDAQHHIVQSLDYQNFADETLSSLKAKKRLSQSMISSWETVFQQLSAYFPMPHEDRLVHGDFDPANILVIQKDTKWAISGILDWEFAHAGSPMQDIASMLRDRERLPAEYAEGFLEGVRQSLNIPDHWEITVNVCNALALLDCLNRTHPVDQPNRLSDILARLSRLYDQLS</sequence>
<evidence type="ECO:0000313" key="3">
    <source>
        <dbReference type="Proteomes" id="UP001320768"/>
    </source>
</evidence>
<dbReference type="Gene3D" id="3.90.1200.10">
    <property type="match status" value="1"/>
</dbReference>
<dbReference type="SUPFAM" id="SSF56112">
    <property type="entry name" value="Protein kinase-like (PK-like)"/>
    <property type="match status" value="1"/>
</dbReference>
<protein>
    <submittedName>
        <fullName evidence="2">Aminoglycoside phosphotransferase family protein</fullName>
    </submittedName>
</protein>
<accession>A0ABT1L3P4</accession>
<evidence type="ECO:0000313" key="2">
    <source>
        <dbReference type="EMBL" id="MCP8351832.1"/>
    </source>
</evidence>
<dbReference type="RefSeq" id="WP_258568943.1">
    <property type="nucleotide sequence ID" value="NZ_JAKUDN010000001.1"/>
</dbReference>
<reference evidence="2 3" key="1">
    <citation type="journal article" date="2022" name="Nat. Microbiol.">
        <title>The microbiome of a bacterivorous marine choanoflagellate contains a resource-demanding obligate bacterial associate.</title>
        <authorList>
            <person name="Needham D.M."/>
            <person name="Poirier C."/>
            <person name="Bachy C."/>
            <person name="George E.E."/>
            <person name="Wilken S."/>
            <person name="Yung C.C.M."/>
            <person name="Limardo A.J."/>
            <person name="Morando M."/>
            <person name="Sudek L."/>
            <person name="Malmstrom R.R."/>
            <person name="Keeling P.J."/>
            <person name="Santoro A.E."/>
            <person name="Worden A.Z."/>
        </authorList>
    </citation>
    <scope>NUCLEOTIDE SEQUENCE [LARGE SCALE GENOMIC DNA]</scope>
    <source>
        <strain evidence="2 3">Comchoano-2</strain>
    </source>
</reference>
<dbReference type="InterPro" id="IPR002575">
    <property type="entry name" value="Aminoglycoside_PTrfase"/>
</dbReference>
<dbReference type="InterPro" id="IPR051678">
    <property type="entry name" value="AGP_Transferase"/>
</dbReference>
<name>A0ABT1L3P4_9GAMM</name>
<organism evidence="2 3">
    <name type="scientific">Candidatus Synchoanobacter obligatus</name>
    <dbReference type="NCBI Taxonomy" id="2919597"/>
    <lineage>
        <taxon>Bacteria</taxon>
        <taxon>Pseudomonadati</taxon>
        <taxon>Pseudomonadota</taxon>
        <taxon>Gammaproteobacteria</taxon>
        <taxon>Candidatus Comchoanobacterales</taxon>
        <taxon>Candidatus Comchoanobacteraceae</taxon>
        <taxon>Candidatus Synchoanobacter</taxon>
    </lineage>
</organism>
<keyword evidence="3" id="KW-1185">Reference proteome</keyword>
<dbReference type="Pfam" id="PF01636">
    <property type="entry name" value="APH"/>
    <property type="match status" value="1"/>
</dbReference>
<comment type="caution">
    <text evidence="2">The sequence shown here is derived from an EMBL/GenBank/DDBJ whole genome shotgun (WGS) entry which is preliminary data.</text>
</comment>